<evidence type="ECO:0000256" key="3">
    <source>
        <dbReference type="ARBA" id="ARBA00022574"/>
    </source>
</evidence>
<dbReference type="SUPFAM" id="SSF50978">
    <property type="entry name" value="WD40 repeat-like"/>
    <property type="match status" value="1"/>
</dbReference>
<dbReference type="PRINTS" id="PR00320">
    <property type="entry name" value="GPROTEINBRPT"/>
</dbReference>
<dbReference type="PANTHER" id="PTHR22842">
    <property type="entry name" value="WD40 REPEAT PROTEIN"/>
    <property type="match status" value="1"/>
</dbReference>
<evidence type="ECO:0000313" key="8">
    <source>
        <dbReference type="Proteomes" id="UP000237144"/>
    </source>
</evidence>
<dbReference type="InterPro" id="IPR001680">
    <property type="entry name" value="WD40_rpt"/>
</dbReference>
<evidence type="ECO:0000256" key="6">
    <source>
        <dbReference type="PROSITE-ProRule" id="PRU00221"/>
    </source>
</evidence>
<proteinExistence type="inferred from homology"/>
<dbReference type="InterPro" id="IPR051980">
    <property type="entry name" value="WD_repeat_MORG1"/>
</dbReference>
<dbReference type="PROSITE" id="PS50082">
    <property type="entry name" value="WD_REPEATS_2"/>
    <property type="match status" value="4"/>
</dbReference>
<evidence type="ECO:0000313" key="7">
    <source>
        <dbReference type="EMBL" id="POY71664.1"/>
    </source>
</evidence>
<dbReference type="InterPro" id="IPR036322">
    <property type="entry name" value="WD40_repeat_dom_sf"/>
</dbReference>
<dbReference type="PANTHER" id="PTHR22842:SF3">
    <property type="entry name" value="WD REPEAT DOMAIN-CONTAINING PROTEIN 83"/>
    <property type="match status" value="1"/>
</dbReference>
<keyword evidence="3 6" id="KW-0853">WD repeat</keyword>
<evidence type="ECO:0000256" key="5">
    <source>
        <dbReference type="ARBA" id="ARBA00038145"/>
    </source>
</evidence>
<comment type="caution">
    <text evidence="7">The sequence shown here is derived from an EMBL/GenBank/DDBJ whole genome shotgun (WGS) entry which is preliminary data.</text>
</comment>
<accession>A0A2S5B4F9</accession>
<keyword evidence="2" id="KW-0963">Cytoplasm</keyword>
<comment type="subcellular location">
    <subcellularLocation>
        <location evidence="1">Cytoplasm</location>
    </subcellularLocation>
</comment>
<comment type="similarity">
    <text evidence="5">Belongs to the WD repeat MORG1 family.</text>
</comment>
<evidence type="ECO:0000256" key="1">
    <source>
        <dbReference type="ARBA" id="ARBA00004496"/>
    </source>
</evidence>
<feature type="repeat" description="WD" evidence="6">
    <location>
        <begin position="18"/>
        <end position="59"/>
    </location>
</feature>
<dbReference type="GO" id="GO:0005737">
    <property type="term" value="C:cytoplasm"/>
    <property type="evidence" value="ECO:0007669"/>
    <property type="project" value="UniProtKB-SubCell"/>
</dbReference>
<dbReference type="OrthoDB" id="1068471at2759"/>
<organism evidence="7 8">
    <name type="scientific">Rhodotorula taiwanensis</name>
    <dbReference type="NCBI Taxonomy" id="741276"/>
    <lineage>
        <taxon>Eukaryota</taxon>
        <taxon>Fungi</taxon>
        <taxon>Dikarya</taxon>
        <taxon>Basidiomycota</taxon>
        <taxon>Pucciniomycotina</taxon>
        <taxon>Microbotryomycetes</taxon>
        <taxon>Sporidiobolales</taxon>
        <taxon>Sporidiobolaceae</taxon>
        <taxon>Rhodotorula</taxon>
    </lineage>
</organism>
<dbReference type="STRING" id="741276.A0A2S5B4F9"/>
<feature type="repeat" description="WD" evidence="6">
    <location>
        <begin position="102"/>
        <end position="143"/>
    </location>
</feature>
<dbReference type="InterPro" id="IPR015943">
    <property type="entry name" value="WD40/YVTN_repeat-like_dom_sf"/>
</dbReference>
<evidence type="ECO:0000256" key="4">
    <source>
        <dbReference type="ARBA" id="ARBA00022737"/>
    </source>
</evidence>
<keyword evidence="8" id="KW-1185">Reference proteome</keyword>
<dbReference type="AlphaFoldDB" id="A0A2S5B4F9"/>
<dbReference type="SMART" id="SM00320">
    <property type="entry name" value="WD40"/>
    <property type="match status" value="7"/>
</dbReference>
<dbReference type="PROSITE" id="PS50294">
    <property type="entry name" value="WD_REPEATS_REGION"/>
    <property type="match status" value="3"/>
</dbReference>
<reference evidence="7 8" key="1">
    <citation type="journal article" date="2018" name="Front. Microbiol.">
        <title>Prospects for Fungal Bioremediation of Acidic Radioactive Waste Sites: Characterization and Genome Sequence of Rhodotorula taiwanensis MD1149.</title>
        <authorList>
            <person name="Tkavc R."/>
            <person name="Matrosova V.Y."/>
            <person name="Grichenko O.E."/>
            <person name="Gostincar C."/>
            <person name="Volpe R.P."/>
            <person name="Klimenkova P."/>
            <person name="Gaidamakova E.K."/>
            <person name="Zhou C.E."/>
            <person name="Stewart B.J."/>
            <person name="Lyman M.G."/>
            <person name="Malfatti S.A."/>
            <person name="Rubinfeld B."/>
            <person name="Courtot M."/>
            <person name="Singh J."/>
            <person name="Dalgard C.L."/>
            <person name="Hamilton T."/>
            <person name="Frey K.G."/>
            <person name="Gunde-Cimerman N."/>
            <person name="Dugan L."/>
            <person name="Daly M.J."/>
        </authorList>
    </citation>
    <scope>NUCLEOTIDE SEQUENCE [LARGE SCALE GENOMIC DNA]</scope>
    <source>
        <strain evidence="7 8">MD1149</strain>
    </source>
</reference>
<dbReference type="EMBL" id="PJQD01000075">
    <property type="protein sequence ID" value="POY71664.1"/>
    <property type="molecule type" value="Genomic_DNA"/>
</dbReference>
<dbReference type="PROSITE" id="PS00678">
    <property type="entry name" value="WD_REPEATS_1"/>
    <property type="match status" value="1"/>
</dbReference>
<dbReference type="GO" id="GO:0000398">
    <property type="term" value="P:mRNA splicing, via spliceosome"/>
    <property type="evidence" value="ECO:0007669"/>
    <property type="project" value="TreeGrafter"/>
</dbReference>
<protein>
    <submittedName>
        <fullName evidence="7">Uncharacterized protein</fullName>
    </submittedName>
</protein>
<dbReference type="InterPro" id="IPR020472">
    <property type="entry name" value="WD40_PAC1"/>
</dbReference>
<sequence>MTGLAAPAAAPTRLEYEIDSHKGAVHTAVYNSGASYILSGGADKQIRLTNAKSGMGVKVYSGHGYEVLGIACSYDNTRFASCGGDRNVFLWDVTSGDIVRRFSGHVGKINTVAWNAEASVLASGSFDTSVRLWDVKSQNRVPLQILEEARDSITSIEIKNHIICTGSVDGRVRTYDLRMGQLQIDFFDQPVTSLTFTADSSLLLVSTLDSTLRLLDLKHGTVVQSFSGHKNTNYRSQSCFGAREETVVCGDEEGKVFTWDMEAGSLIGKPFKAHERAILWTTHHPKERQLITASSDGKVKVWGPAP</sequence>
<gene>
    <name evidence="7" type="ORF">BMF94_5359</name>
</gene>
<keyword evidence="4" id="KW-0677">Repeat</keyword>
<feature type="repeat" description="WD" evidence="6">
    <location>
        <begin position="271"/>
        <end position="306"/>
    </location>
</feature>
<dbReference type="Gene3D" id="2.130.10.10">
    <property type="entry name" value="YVTN repeat-like/Quinoprotein amine dehydrogenase"/>
    <property type="match status" value="1"/>
</dbReference>
<evidence type="ECO:0000256" key="2">
    <source>
        <dbReference type="ARBA" id="ARBA00022490"/>
    </source>
</evidence>
<dbReference type="CDD" id="cd00200">
    <property type="entry name" value="WD40"/>
    <property type="match status" value="1"/>
</dbReference>
<dbReference type="Pfam" id="PF00400">
    <property type="entry name" value="WD40"/>
    <property type="match status" value="5"/>
</dbReference>
<dbReference type="InterPro" id="IPR019775">
    <property type="entry name" value="WD40_repeat_CS"/>
</dbReference>
<dbReference type="GO" id="GO:0071013">
    <property type="term" value="C:catalytic step 2 spliceosome"/>
    <property type="evidence" value="ECO:0007669"/>
    <property type="project" value="TreeGrafter"/>
</dbReference>
<name>A0A2S5B4F9_9BASI</name>
<feature type="repeat" description="WD" evidence="6">
    <location>
        <begin position="60"/>
        <end position="101"/>
    </location>
</feature>
<dbReference type="Proteomes" id="UP000237144">
    <property type="component" value="Unassembled WGS sequence"/>
</dbReference>